<comment type="catalytic activity">
    <reaction evidence="1">
        <text>L-glutamyl-tRNA(Gln) + L-glutamine + ATP + H2O = L-glutaminyl-tRNA(Gln) + L-glutamate + ADP + phosphate + H(+)</text>
        <dbReference type="Rhea" id="RHEA:17521"/>
        <dbReference type="Rhea" id="RHEA-COMP:9681"/>
        <dbReference type="Rhea" id="RHEA-COMP:9684"/>
        <dbReference type="ChEBI" id="CHEBI:15377"/>
        <dbReference type="ChEBI" id="CHEBI:15378"/>
        <dbReference type="ChEBI" id="CHEBI:29985"/>
        <dbReference type="ChEBI" id="CHEBI:30616"/>
        <dbReference type="ChEBI" id="CHEBI:43474"/>
        <dbReference type="ChEBI" id="CHEBI:58359"/>
        <dbReference type="ChEBI" id="CHEBI:78520"/>
        <dbReference type="ChEBI" id="CHEBI:78521"/>
        <dbReference type="ChEBI" id="CHEBI:456216"/>
    </reaction>
</comment>
<comment type="catalytic activity">
    <reaction evidence="1">
        <text>L-aspartyl-tRNA(Asn) + L-glutamine + ATP + H2O = L-asparaginyl-tRNA(Asn) + L-glutamate + ADP + phosphate + 2 H(+)</text>
        <dbReference type="Rhea" id="RHEA:14513"/>
        <dbReference type="Rhea" id="RHEA-COMP:9674"/>
        <dbReference type="Rhea" id="RHEA-COMP:9677"/>
        <dbReference type="ChEBI" id="CHEBI:15377"/>
        <dbReference type="ChEBI" id="CHEBI:15378"/>
        <dbReference type="ChEBI" id="CHEBI:29985"/>
        <dbReference type="ChEBI" id="CHEBI:30616"/>
        <dbReference type="ChEBI" id="CHEBI:43474"/>
        <dbReference type="ChEBI" id="CHEBI:58359"/>
        <dbReference type="ChEBI" id="CHEBI:78515"/>
        <dbReference type="ChEBI" id="CHEBI:78516"/>
        <dbReference type="ChEBI" id="CHEBI:456216"/>
    </reaction>
</comment>
<dbReference type="HAMAP" id="MF_00122">
    <property type="entry name" value="GatC"/>
    <property type="match status" value="1"/>
</dbReference>
<dbReference type="SUPFAM" id="SSF141000">
    <property type="entry name" value="Glu-tRNAGln amidotransferase C subunit"/>
    <property type="match status" value="1"/>
</dbReference>
<gene>
    <name evidence="1" type="primary">gatC</name>
    <name evidence="2" type="ORF">A2G96_01635</name>
</gene>
<dbReference type="EC" id="6.3.5.-" evidence="1"/>
<protein>
    <recommendedName>
        <fullName evidence="1">Aspartyl/glutamyl-tRNA(Asn/Gln) amidotransferase subunit C</fullName>
        <shortName evidence="1">Asp/Glu-ADT subunit C</shortName>
        <ecNumber evidence="1">6.3.5.-</ecNumber>
    </recommendedName>
</protein>
<dbReference type="Pfam" id="PF02686">
    <property type="entry name" value="GatC"/>
    <property type="match status" value="1"/>
</dbReference>
<dbReference type="AlphaFoldDB" id="A0A142JEN4"/>
<dbReference type="GO" id="GO:0050567">
    <property type="term" value="F:glutaminyl-tRNA synthase (glutamine-hydrolyzing) activity"/>
    <property type="evidence" value="ECO:0007669"/>
    <property type="project" value="UniProtKB-UniRule"/>
</dbReference>
<dbReference type="InterPro" id="IPR036113">
    <property type="entry name" value="Asp/Glu-ADT_sf_sub_c"/>
</dbReference>
<dbReference type="OrthoDB" id="9794326at2"/>
<dbReference type="RefSeq" id="WP_025585501.1">
    <property type="nucleotide sequence ID" value="NZ_CP014844.1"/>
</dbReference>
<dbReference type="KEGG" id="cnan:A2G96_01635"/>
<sequence length="99" mass="11091">MALDLSDVKRIAHLARIETSDDEAAQTLAQLNNFFSLVEQMQAVDTTGIEPLAHPLSAVRDMVQRLREDVVTETDRRADYQRPAPATENGLYLVPKVIE</sequence>
<keyword evidence="1" id="KW-0067">ATP-binding</keyword>
<dbReference type="PANTHER" id="PTHR15004">
    <property type="entry name" value="GLUTAMYL-TRNA(GLN) AMIDOTRANSFERASE SUBUNIT C, MITOCHONDRIAL"/>
    <property type="match status" value="1"/>
</dbReference>
<dbReference type="GO" id="GO:0050566">
    <property type="term" value="F:asparaginyl-tRNA synthase (glutamine-hydrolyzing) activity"/>
    <property type="evidence" value="ECO:0007669"/>
    <property type="project" value="RHEA"/>
</dbReference>
<dbReference type="PANTHER" id="PTHR15004:SF0">
    <property type="entry name" value="GLUTAMYL-TRNA(GLN) AMIDOTRANSFERASE SUBUNIT C, MITOCHONDRIAL"/>
    <property type="match status" value="1"/>
</dbReference>
<dbReference type="InterPro" id="IPR003837">
    <property type="entry name" value="GatC"/>
</dbReference>
<comment type="similarity">
    <text evidence="1">Belongs to the GatC family.</text>
</comment>
<dbReference type="EMBL" id="CP014844">
    <property type="protein sequence ID" value="AMR76546.1"/>
    <property type="molecule type" value="Genomic_DNA"/>
</dbReference>
<keyword evidence="1" id="KW-0648">Protein biosynthesis</keyword>
<dbReference type="NCBIfam" id="TIGR00135">
    <property type="entry name" value="gatC"/>
    <property type="match status" value="1"/>
</dbReference>
<keyword evidence="2" id="KW-0808">Transferase</keyword>
<dbReference type="Proteomes" id="UP000075238">
    <property type="component" value="Chromosome 1"/>
</dbReference>
<name>A0A142JEN4_9BURK</name>
<evidence type="ECO:0000313" key="3">
    <source>
        <dbReference type="Proteomes" id="UP000075238"/>
    </source>
</evidence>
<dbReference type="STRING" id="1796606.A2G96_01635"/>
<dbReference type="GO" id="GO:0070681">
    <property type="term" value="P:glutaminyl-tRNAGln biosynthesis via transamidation"/>
    <property type="evidence" value="ECO:0007669"/>
    <property type="project" value="TreeGrafter"/>
</dbReference>
<dbReference type="GO" id="GO:0005524">
    <property type="term" value="F:ATP binding"/>
    <property type="evidence" value="ECO:0007669"/>
    <property type="project" value="UniProtKB-KW"/>
</dbReference>
<dbReference type="Gene3D" id="1.10.20.60">
    <property type="entry name" value="Glu-tRNAGln amidotransferase C subunit, N-terminal domain"/>
    <property type="match status" value="1"/>
</dbReference>
<reference evidence="2 3" key="1">
    <citation type="submission" date="2016-03" db="EMBL/GenBank/DDBJ databases">
        <title>Complete genome sequence of a novel chlorpyrifos degrading bacterium, Cupriavidus nantongensis sp. X1.</title>
        <authorList>
            <person name="Fang L."/>
        </authorList>
    </citation>
    <scope>NUCLEOTIDE SEQUENCE [LARGE SCALE GENOMIC DNA]</scope>
    <source>
        <strain evidence="2 3">X1</strain>
    </source>
</reference>
<dbReference type="GO" id="GO:0016740">
    <property type="term" value="F:transferase activity"/>
    <property type="evidence" value="ECO:0007669"/>
    <property type="project" value="UniProtKB-KW"/>
</dbReference>
<keyword evidence="1" id="KW-0547">Nucleotide-binding</keyword>
<accession>A0A142JEN4</accession>
<evidence type="ECO:0000313" key="2">
    <source>
        <dbReference type="EMBL" id="AMR76546.1"/>
    </source>
</evidence>
<organism evidence="2 3">
    <name type="scientific">Cupriavidus nantongensis</name>
    <dbReference type="NCBI Taxonomy" id="1796606"/>
    <lineage>
        <taxon>Bacteria</taxon>
        <taxon>Pseudomonadati</taxon>
        <taxon>Pseudomonadota</taxon>
        <taxon>Betaproteobacteria</taxon>
        <taxon>Burkholderiales</taxon>
        <taxon>Burkholderiaceae</taxon>
        <taxon>Cupriavidus</taxon>
    </lineage>
</organism>
<comment type="subunit">
    <text evidence="1">Heterotrimer of A, B and C subunits.</text>
</comment>
<dbReference type="GO" id="GO:0006450">
    <property type="term" value="P:regulation of translational fidelity"/>
    <property type="evidence" value="ECO:0007669"/>
    <property type="project" value="InterPro"/>
</dbReference>
<keyword evidence="1" id="KW-0436">Ligase</keyword>
<comment type="function">
    <text evidence="1">Allows the formation of correctly charged Asn-tRNA(Asn) or Gln-tRNA(Gln) through the transamidation of misacylated Asp-tRNA(Asn) or Glu-tRNA(Gln) in organisms which lack either or both of asparaginyl-tRNA or glutaminyl-tRNA synthetases. The reaction takes place in the presence of glutamine and ATP through an activated phospho-Asp-tRNA(Asn) or phospho-Glu-tRNA(Gln).</text>
</comment>
<proteinExistence type="inferred from homology"/>
<dbReference type="GO" id="GO:0006412">
    <property type="term" value="P:translation"/>
    <property type="evidence" value="ECO:0007669"/>
    <property type="project" value="UniProtKB-UniRule"/>
</dbReference>
<evidence type="ECO:0000256" key="1">
    <source>
        <dbReference type="HAMAP-Rule" id="MF_00122"/>
    </source>
</evidence>
<keyword evidence="3" id="KW-1185">Reference proteome</keyword>